<dbReference type="Proteomes" id="UP001210865">
    <property type="component" value="Chromosome"/>
</dbReference>
<accession>A0ABY7NGU9</accession>
<evidence type="ECO:0000256" key="2">
    <source>
        <dbReference type="ARBA" id="ARBA00007362"/>
    </source>
</evidence>
<dbReference type="SUPFAM" id="SSF103481">
    <property type="entry name" value="Multidrug resistance efflux transporter EmrE"/>
    <property type="match status" value="2"/>
</dbReference>
<dbReference type="PANTHER" id="PTHR32322:SF2">
    <property type="entry name" value="EAMA DOMAIN-CONTAINING PROTEIN"/>
    <property type="match status" value="1"/>
</dbReference>
<organism evidence="8 9">
    <name type="scientific">Sphingomonas abietis</name>
    <dbReference type="NCBI Taxonomy" id="3012344"/>
    <lineage>
        <taxon>Bacteria</taxon>
        <taxon>Pseudomonadati</taxon>
        <taxon>Pseudomonadota</taxon>
        <taxon>Alphaproteobacteria</taxon>
        <taxon>Sphingomonadales</taxon>
        <taxon>Sphingomonadaceae</taxon>
        <taxon>Sphingomonas</taxon>
    </lineage>
</organism>
<evidence type="ECO:0000313" key="8">
    <source>
        <dbReference type="EMBL" id="WBO20772.1"/>
    </source>
</evidence>
<dbReference type="PANTHER" id="PTHR32322">
    <property type="entry name" value="INNER MEMBRANE TRANSPORTER"/>
    <property type="match status" value="1"/>
</dbReference>
<feature type="domain" description="EamA" evidence="7">
    <location>
        <begin position="173"/>
        <end position="304"/>
    </location>
</feature>
<dbReference type="Pfam" id="PF00892">
    <property type="entry name" value="EamA"/>
    <property type="match status" value="2"/>
</dbReference>
<dbReference type="InterPro" id="IPR050638">
    <property type="entry name" value="AA-Vitamin_Transporters"/>
</dbReference>
<feature type="transmembrane region" description="Helical" evidence="6">
    <location>
        <begin position="146"/>
        <end position="166"/>
    </location>
</feature>
<keyword evidence="4 6" id="KW-1133">Transmembrane helix</keyword>
<evidence type="ECO:0000256" key="1">
    <source>
        <dbReference type="ARBA" id="ARBA00004141"/>
    </source>
</evidence>
<evidence type="ECO:0000256" key="6">
    <source>
        <dbReference type="SAM" id="Phobius"/>
    </source>
</evidence>
<protein>
    <submittedName>
        <fullName evidence="8">DMT family transporter</fullName>
    </submittedName>
</protein>
<feature type="transmembrane region" description="Helical" evidence="6">
    <location>
        <begin position="172"/>
        <end position="190"/>
    </location>
</feature>
<evidence type="ECO:0000256" key="3">
    <source>
        <dbReference type="ARBA" id="ARBA00022692"/>
    </source>
</evidence>
<dbReference type="InterPro" id="IPR000620">
    <property type="entry name" value="EamA_dom"/>
</dbReference>
<name>A0ABY7NGU9_9SPHN</name>
<feature type="transmembrane region" description="Helical" evidence="6">
    <location>
        <begin position="263"/>
        <end position="282"/>
    </location>
</feature>
<comment type="subcellular location">
    <subcellularLocation>
        <location evidence="1">Membrane</location>
        <topology evidence="1">Multi-pass membrane protein</topology>
    </subcellularLocation>
</comment>
<feature type="transmembrane region" description="Helical" evidence="6">
    <location>
        <begin position="116"/>
        <end position="137"/>
    </location>
</feature>
<keyword evidence="9" id="KW-1185">Reference proteome</keyword>
<dbReference type="EMBL" id="CP115174">
    <property type="protein sequence ID" value="WBO20772.1"/>
    <property type="molecule type" value="Genomic_DNA"/>
</dbReference>
<evidence type="ECO:0000259" key="7">
    <source>
        <dbReference type="Pfam" id="PF00892"/>
    </source>
</evidence>
<feature type="transmembrane region" description="Helical" evidence="6">
    <location>
        <begin position="89"/>
        <end position="110"/>
    </location>
</feature>
<feature type="transmembrane region" description="Helical" evidence="6">
    <location>
        <begin position="59"/>
        <end position="77"/>
    </location>
</feature>
<evidence type="ECO:0000256" key="4">
    <source>
        <dbReference type="ARBA" id="ARBA00022989"/>
    </source>
</evidence>
<dbReference type="RefSeq" id="WP_270075422.1">
    <property type="nucleotide sequence ID" value="NZ_CP115174.1"/>
</dbReference>
<comment type="similarity">
    <text evidence="2">Belongs to the EamA transporter family.</text>
</comment>
<feature type="transmembrane region" description="Helical" evidence="6">
    <location>
        <begin position="288"/>
        <end position="305"/>
    </location>
</feature>
<feature type="transmembrane region" description="Helical" evidence="6">
    <location>
        <begin position="21"/>
        <end position="39"/>
    </location>
</feature>
<feature type="transmembrane region" description="Helical" evidence="6">
    <location>
        <begin position="202"/>
        <end position="221"/>
    </location>
</feature>
<feature type="domain" description="EamA" evidence="7">
    <location>
        <begin position="28"/>
        <end position="160"/>
    </location>
</feature>
<evidence type="ECO:0000256" key="5">
    <source>
        <dbReference type="ARBA" id="ARBA00023136"/>
    </source>
</evidence>
<reference evidence="8 9" key="1">
    <citation type="submission" date="2022-12" db="EMBL/GenBank/DDBJ databases">
        <title>Sphingomonas abieness sp. nov., an endophytic bacterium isolated from Abies koreana.</title>
        <authorList>
            <person name="Jiang L."/>
            <person name="Lee J."/>
        </authorList>
    </citation>
    <scope>NUCLEOTIDE SEQUENCE [LARGE SCALE GENOMIC DNA]</scope>
    <source>
        <strain evidence="9">PAMB 00755</strain>
    </source>
</reference>
<keyword evidence="3 6" id="KW-0812">Transmembrane</keyword>
<proteinExistence type="inferred from homology"/>
<gene>
    <name evidence="8" type="ORF">PBT88_11155</name>
</gene>
<dbReference type="InterPro" id="IPR037185">
    <property type="entry name" value="EmrE-like"/>
</dbReference>
<evidence type="ECO:0000313" key="9">
    <source>
        <dbReference type="Proteomes" id="UP001210865"/>
    </source>
</evidence>
<sequence length="309" mass="32979">MTAAQGSSPWRDAASPRRDRLSLWNSPYLLLTLAASLWASNFVLGRALPHDLPPVSLSFWRWTFAIPLALPFALPHLRRDWPEIRRGWPMLLALAALGLAGSNTLAYLALRQTSATSALLVQSAIPVTIVASGFLLFGDRVSGRQLMAIGFALSGVLAVILGRPGAAGSFDQGTLLAGAAMLSQSLYATLLRRRPRLHPASFLLLTFAGAAALMLPFQLLAGAPLPLHDRSGMAALAYLAIGPSVLAFFLFNRGVALIGSGRAGLFFYLMPVFGTIFATFALHEAIGPFELGGFALVGIGFLLSGRRQR</sequence>
<feature type="transmembrane region" description="Helical" evidence="6">
    <location>
        <begin position="233"/>
        <end position="251"/>
    </location>
</feature>
<keyword evidence="5 6" id="KW-0472">Membrane</keyword>